<sequence length="87" mass="9635">MPNVEIYTWSWCPFCLRAKALLDRKGVDYTEYSIDGDEEARAEMTKRAGRSSLPQIFIDGQPIGGCDDLHDLEAGGQLDELLVNSAA</sequence>
<keyword evidence="3 7" id="KW-0813">Transport</keyword>
<evidence type="ECO:0000256" key="4">
    <source>
        <dbReference type="ARBA" id="ARBA00022982"/>
    </source>
</evidence>
<dbReference type="PRINTS" id="PR00160">
    <property type="entry name" value="GLUTAREDOXIN"/>
</dbReference>
<keyword evidence="4 7" id="KW-0249">Electron transport</keyword>
<accession>A0A8J7ARF4</accession>
<evidence type="ECO:0000256" key="3">
    <source>
        <dbReference type="ARBA" id="ARBA00022448"/>
    </source>
</evidence>
<dbReference type="FunFam" id="3.40.30.10:FF:000018">
    <property type="entry name" value="Glutaredoxin"/>
    <property type="match status" value="1"/>
</dbReference>
<reference evidence="9" key="1">
    <citation type="submission" date="2020-10" db="EMBL/GenBank/DDBJ databases">
        <authorList>
            <person name="Castelo-Branco R."/>
            <person name="Eusebio N."/>
            <person name="Adriana R."/>
            <person name="Vieira A."/>
            <person name="Brugerolle De Fraissinette N."/>
            <person name="Rezende De Castro R."/>
            <person name="Schneider M.P."/>
            <person name="Vasconcelos V."/>
            <person name="Leao P.N."/>
        </authorList>
    </citation>
    <scope>NUCLEOTIDE SEQUENCE</scope>
    <source>
        <strain evidence="9">LEGE 07157</strain>
    </source>
</reference>
<keyword evidence="10" id="KW-1185">Reference proteome</keyword>
<dbReference type="Gene3D" id="3.40.30.10">
    <property type="entry name" value="Glutaredoxin"/>
    <property type="match status" value="1"/>
</dbReference>
<dbReference type="RefSeq" id="WP_194027757.1">
    <property type="nucleotide sequence ID" value="NZ_JADEWZ010000002.1"/>
</dbReference>
<dbReference type="Pfam" id="PF00462">
    <property type="entry name" value="Glutaredoxin"/>
    <property type="match status" value="1"/>
</dbReference>
<evidence type="ECO:0000256" key="6">
    <source>
        <dbReference type="ARBA" id="ARBA00023284"/>
    </source>
</evidence>
<dbReference type="PROSITE" id="PS00195">
    <property type="entry name" value="GLUTAREDOXIN_1"/>
    <property type="match status" value="1"/>
</dbReference>
<dbReference type="PANTHER" id="PTHR45694">
    <property type="entry name" value="GLUTAREDOXIN 2"/>
    <property type="match status" value="1"/>
</dbReference>
<dbReference type="GO" id="GO:0045454">
    <property type="term" value="P:cell redox homeostasis"/>
    <property type="evidence" value="ECO:0007669"/>
    <property type="project" value="InterPro"/>
</dbReference>
<keyword evidence="6 7" id="KW-0676">Redox-active center</keyword>
<evidence type="ECO:0000256" key="2">
    <source>
        <dbReference type="ARBA" id="ARBA00007787"/>
    </source>
</evidence>
<evidence type="ECO:0000259" key="8">
    <source>
        <dbReference type="Pfam" id="PF00462"/>
    </source>
</evidence>
<comment type="function">
    <text evidence="1 7">Has a glutathione-disulfide oxidoreductase activity in the presence of NADPH and glutathione reductase. Reduces low molecular weight disulfides and proteins.</text>
</comment>
<dbReference type="InterPro" id="IPR014025">
    <property type="entry name" value="Glutaredoxin_subgr"/>
</dbReference>
<keyword evidence="5" id="KW-1015">Disulfide bond</keyword>
<dbReference type="GO" id="GO:0005737">
    <property type="term" value="C:cytoplasm"/>
    <property type="evidence" value="ECO:0007669"/>
    <property type="project" value="TreeGrafter"/>
</dbReference>
<dbReference type="EMBL" id="JADEWZ010000002">
    <property type="protein sequence ID" value="MBE9114671.1"/>
    <property type="molecule type" value="Genomic_DNA"/>
</dbReference>
<dbReference type="PANTHER" id="PTHR45694:SF18">
    <property type="entry name" value="GLUTAREDOXIN-1-RELATED"/>
    <property type="match status" value="1"/>
</dbReference>
<evidence type="ECO:0000256" key="5">
    <source>
        <dbReference type="ARBA" id="ARBA00023157"/>
    </source>
</evidence>
<keyword evidence="7" id="KW-0963">Cytoplasm</keyword>
<gene>
    <name evidence="9" type="primary">grxC</name>
    <name evidence="9" type="ORF">IQ249_02055</name>
</gene>
<dbReference type="InterPro" id="IPR036249">
    <property type="entry name" value="Thioredoxin-like_sf"/>
</dbReference>
<dbReference type="NCBIfam" id="TIGR02181">
    <property type="entry name" value="GRX_bact"/>
    <property type="match status" value="1"/>
</dbReference>
<evidence type="ECO:0000256" key="7">
    <source>
        <dbReference type="RuleBase" id="RU364065"/>
    </source>
</evidence>
<proteinExistence type="inferred from homology"/>
<evidence type="ECO:0000313" key="10">
    <source>
        <dbReference type="Proteomes" id="UP000654482"/>
    </source>
</evidence>
<dbReference type="SUPFAM" id="SSF52833">
    <property type="entry name" value="Thioredoxin-like"/>
    <property type="match status" value="1"/>
</dbReference>
<dbReference type="InterPro" id="IPR011767">
    <property type="entry name" value="GLR_AS"/>
</dbReference>
<evidence type="ECO:0000256" key="1">
    <source>
        <dbReference type="ARBA" id="ARBA00002549"/>
    </source>
</evidence>
<evidence type="ECO:0000313" key="9">
    <source>
        <dbReference type="EMBL" id="MBE9114671.1"/>
    </source>
</evidence>
<protein>
    <recommendedName>
        <fullName evidence="7">Glutaredoxin</fullName>
    </recommendedName>
</protein>
<dbReference type="InterPro" id="IPR002109">
    <property type="entry name" value="Glutaredoxin"/>
</dbReference>
<comment type="similarity">
    <text evidence="2 7">Belongs to the glutaredoxin family.</text>
</comment>
<organism evidence="9 10">
    <name type="scientific">Lusitaniella coriacea LEGE 07157</name>
    <dbReference type="NCBI Taxonomy" id="945747"/>
    <lineage>
        <taxon>Bacteria</taxon>
        <taxon>Bacillati</taxon>
        <taxon>Cyanobacteriota</taxon>
        <taxon>Cyanophyceae</taxon>
        <taxon>Spirulinales</taxon>
        <taxon>Lusitaniellaceae</taxon>
        <taxon>Lusitaniella</taxon>
    </lineage>
</organism>
<dbReference type="PROSITE" id="PS51354">
    <property type="entry name" value="GLUTAREDOXIN_2"/>
    <property type="match status" value="1"/>
</dbReference>
<dbReference type="InterPro" id="IPR011900">
    <property type="entry name" value="GRX_bact"/>
</dbReference>
<dbReference type="AlphaFoldDB" id="A0A8J7ARF4"/>
<dbReference type="GO" id="GO:0034599">
    <property type="term" value="P:cellular response to oxidative stress"/>
    <property type="evidence" value="ECO:0007669"/>
    <property type="project" value="TreeGrafter"/>
</dbReference>
<feature type="domain" description="Glutaredoxin" evidence="8">
    <location>
        <begin position="4"/>
        <end position="62"/>
    </location>
</feature>
<name>A0A8J7ARF4_9CYAN</name>
<dbReference type="Proteomes" id="UP000654482">
    <property type="component" value="Unassembled WGS sequence"/>
</dbReference>
<dbReference type="CDD" id="cd03418">
    <property type="entry name" value="GRX_GRXb_1_3_like"/>
    <property type="match status" value="1"/>
</dbReference>
<comment type="caution">
    <text evidence="9">The sequence shown here is derived from an EMBL/GenBank/DDBJ whole genome shotgun (WGS) entry which is preliminary data.</text>
</comment>
<dbReference type="GO" id="GO:0015038">
    <property type="term" value="F:glutathione disulfide oxidoreductase activity"/>
    <property type="evidence" value="ECO:0007669"/>
    <property type="project" value="UniProtKB-UniRule"/>
</dbReference>